<evidence type="ECO:0000313" key="1">
    <source>
        <dbReference type="EMBL" id="CAG7657516.1"/>
    </source>
</evidence>
<dbReference type="Proteomes" id="UP000730618">
    <property type="component" value="Unassembled WGS sequence"/>
</dbReference>
<protein>
    <submittedName>
        <fullName evidence="1">Uncharacterized protein</fullName>
    </submittedName>
</protein>
<gene>
    <name evidence="1" type="ORF">PAECIP111802_06755</name>
</gene>
<keyword evidence="2" id="KW-1185">Reference proteome</keyword>
<sequence>MLRKDITNRLVITNCSREVYFTDIMLQAGTIATGWVGHVCEIKWTAGWMILVDLFIEKQYIIFGSISQSVRVRYLLLG</sequence>
<organism evidence="1 2">
    <name type="scientific">Paenibacillus allorhizosphaerae</name>
    <dbReference type="NCBI Taxonomy" id="2849866"/>
    <lineage>
        <taxon>Bacteria</taxon>
        <taxon>Bacillati</taxon>
        <taxon>Bacillota</taxon>
        <taxon>Bacilli</taxon>
        <taxon>Bacillales</taxon>
        <taxon>Paenibacillaceae</taxon>
        <taxon>Paenibacillus</taxon>
    </lineage>
</organism>
<evidence type="ECO:0000313" key="2">
    <source>
        <dbReference type="Proteomes" id="UP000730618"/>
    </source>
</evidence>
<accession>A0ABN7TWF5</accession>
<reference evidence="1 2" key="1">
    <citation type="submission" date="2021-06" db="EMBL/GenBank/DDBJ databases">
        <authorList>
            <person name="Criscuolo A."/>
        </authorList>
    </citation>
    <scope>NUCLEOTIDE SEQUENCE [LARGE SCALE GENOMIC DNA]</scope>
    <source>
        <strain evidence="2">CIP 111802</strain>
    </source>
</reference>
<dbReference type="EMBL" id="CAJVCE010000035">
    <property type="protein sequence ID" value="CAG7657516.1"/>
    <property type="molecule type" value="Genomic_DNA"/>
</dbReference>
<proteinExistence type="predicted"/>
<comment type="caution">
    <text evidence="1">The sequence shown here is derived from an EMBL/GenBank/DDBJ whole genome shotgun (WGS) entry which is preliminary data.</text>
</comment>
<name>A0ABN7TWF5_9BACL</name>